<protein>
    <submittedName>
        <fullName evidence="4">GCN5-related N-acetyltransferase</fullName>
    </submittedName>
</protein>
<proteinExistence type="predicted"/>
<dbReference type="AlphaFoldDB" id="A0A0L6JS43"/>
<dbReference type="RefSeq" id="WP_050753636.1">
    <property type="nucleotide sequence ID" value="NZ_JQKC01000002.1"/>
</dbReference>
<dbReference type="STRING" id="398512.Bccel_3945"/>
<dbReference type="SUPFAM" id="SSF55729">
    <property type="entry name" value="Acyl-CoA N-acyltransferases (Nat)"/>
    <property type="match status" value="1"/>
</dbReference>
<dbReference type="PROSITE" id="PS51186">
    <property type="entry name" value="GNAT"/>
    <property type="match status" value="1"/>
</dbReference>
<evidence type="ECO:0000313" key="4">
    <source>
        <dbReference type="EMBL" id="KNY28671.1"/>
    </source>
</evidence>
<dbReference type="InterPro" id="IPR016181">
    <property type="entry name" value="Acyl_CoA_acyltransferase"/>
</dbReference>
<sequence>MININIRRGNKNDIDSIANIEAKCFPVSEAASKSRIADRMNVFPNHFYVADDNGEMVGFVNGLVSDERTISDEMFDNAMLHNEKGKYQMIFGLAVLAEYRGKGIAGKLMSAIIYAAKEEGRKGVVLTCKDDLIPFYEKLGFRSKGVSKSAHGGAVWYDMELILW</sequence>
<feature type="domain" description="N-acetyltransferase" evidence="3">
    <location>
        <begin position="4"/>
        <end position="162"/>
    </location>
</feature>
<evidence type="ECO:0000256" key="2">
    <source>
        <dbReference type="ARBA" id="ARBA00023315"/>
    </source>
</evidence>
<comment type="caution">
    <text evidence="4">The sequence shown here is derived from an EMBL/GenBank/DDBJ whole genome shotgun (WGS) entry which is preliminary data.</text>
</comment>
<dbReference type="CDD" id="cd04301">
    <property type="entry name" value="NAT_SF"/>
    <property type="match status" value="1"/>
</dbReference>
<evidence type="ECO:0000259" key="3">
    <source>
        <dbReference type="PROSITE" id="PS51186"/>
    </source>
</evidence>
<keyword evidence="2" id="KW-0012">Acyltransferase</keyword>
<dbReference type="OrthoDB" id="9800962at2"/>
<name>A0A0L6JS43_9FIRM</name>
<dbReference type="PANTHER" id="PTHR10908">
    <property type="entry name" value="SEROTONIN N-ACETYLTRANSFERASE"/>
    <property type="match status" value="1"/>
</dbReference>
<dbReference type="PANTHER" id="PTHR10908:SF0">
    <property type="entry name" value="SEROTONIN N-ACETYLTRANSFERASE"/>
    <property type="match status" value="1"/>
</dbReference>
<dbReference type="eggNOG" id="COG3153">
    <property type="taxonomic scope" value="Bacteria"/>
</dbReference>
<dbReference type="InterPro" id="IPR051635">
    <property type="entry name" value="SNAT-like"/>
</dbReference>
<dbReference type="Pfam" id="PF00583">
    <property type="entry name" value="Acetyltransf_1"/>
    <property type="match status" value="1"/>
</dbReference>
<keyword evidence="5" id="KW-1185">Reference proteome</keyword>
<keyword evidence="1 4" id="KW-0808">Transferase</keyword>
<dbReference type="Proteomes" id="UP000036923">
    <property type="component" value="Unassembled WGS sequence"/>
</dbReference>
<evidence type="ECO:0000256" key="1">
    <source>
        <dbReference type="ARBA" id="ARBA00022679"/>
    </source>
</evidence>
<organism evidence="4 5">
    <name type="scientific">Pseudobacteroides cellulosolvens ATCC 35603 = DSM 2933</name>
    <dbReference type="NCBI Taxonomy" id="398512"/>
    <lineage>
        <taxon>Bacteria</taxon>
        <taxon>Bacillati</taxon>
        <taxon>Bacillota</taxon>
        <taxon>Clostridia</taxon>
        <taxon>Eubacteriales</taxon>
        <taxon>Oscillospiraceae</taxon>
        <taxon>Pseudobacteroides</taxon>
    </lineage>
</organism>
<evidence type="ECO:0000313" key="5">
    <source>
        <dbReference type="Proteomes" id="UP000036923"/>
    </source>
</evidence>
<reference evidence="5" key="1">
    <citation type="submission" date="2015-07" db="EMBL/GenBank/DDBJ databases">
        <title>Near-Complete Genome Sequence of the Cellulolytic Bacterium Bacteroides (Pseudobacteroides) cellulosolvens ATCC 35603.</title>
        <authorList>
            <person name="Dassa B."/>
            <person name="Utturkar S.M."/>
            <person name="Klingeman D.M."/>
            <person name="Hurt R.A."/>
            <person name="Keller M."/>
            <person name="Xu J."/>
            <person name="Reddy Y.H.K."/>
            <person name="Borovok I."/>
            <person name="Grinberg I.R."/>
            <person name="Lamed R."/>
            <person name="Zhivin O."/>
            <person name="Bayer E.A."/>
            <person name="Brown S.D."/>
        </authorList>
    </citation>
    <scope>NUCLEOTIDE SEQUENCE [LARGE SCALE GENOMIC DNA]</scope>
    <source>
        <strain evidence="5">DSM 2933</strain>
    </source>
</reference>
<gene>
    <name evidence="4" type="ORF">Bccel_3945</name>
</gene>
<dbReference type="InterPro" id="IPR000182">
    <property type="entry name" value="GNAT_dom"/>
</dbReference>
<accession>A0A0L6JS43</accession>
<dbReference type="EMBL" id="LGTC01000001">
    <property type="protein sequence ID" value="KNY28671.1"/>
    <property type="molecule type" value="Genomic_DNA"/>
</dbReference>
<dbReference type="Gene3D" id="3.40.630.30">
    <property type="match status" value="1"/>
</dbReference>
<dbReference type="GO" id="GO:0008080">
    <property type="term" value="F:N-acetyltransferase activity"/>
    <property type="evidence" value="ECO:0007669"/>
    <property type="project" value="UniProtKB-ARBA"/>
</dbReference>